<evidence type="ECO:0000256" key="4">
    <source>
        <dbReference type="ARBA" id="ARBA00023163"/>
    </source>
</evidence>
<organism evidence="6 7">
    <name type="scientific">Polaromonas aquatica</name>
    <dbReference type="NCBI Taxonomy" id="332657"/>
    <lineage>
        <taxon>Bacteria</taxon>
        <taxon>Pseudomonadati</taxon>
        <taxon>Pseudomonadota</taxon>
        <taxon>Betaproteobacteria</taxon>
        <taxon>Burkholderiales</taxon>
        <taxon>Comamonadaceae</taxon>
        <taxon>Polaromonas</taxon>
    </lineage>
</organism>
<dbReference type="Gene3D" id="3.40.190.290">
    <property type="match status" value="1"/>
</dbReference>
<proteinExistence type="inferred from homology"/>
<keyword evidence="3" id="KW-0238">DNA-binding</keyword>
<dbReference type="EMBL" id="JBHSRS010000005">
    <property type="protein sequence ID" value="MFC6280201.1"/>
    <property type="molecule type" value="Genomic_DNA"/>
</dbReference>
<sequence length="298" mass="32487">MDQLRQIQAFVAVVQSGSFVKAADKLGTSKAVVSRLVLELEAQLDTRLLNRTTRRQSLTEAGADYFERCRKILDDLAEANLAASAGTARPVGRLRINAPVSFGNLHLAPLWGGFLQRHPDVTLDVTLSDRVVDLVDEGYDLAIRIARLPDSSLVSRQLASTRVVLCASPAYLARQPALRLIEDLAAHPVIAYSYWSGGDVWAFDGPGGPVEVLTQARLRSNSGDTCLAAALAGQGLILQPDFIVGADLKAGRLLEVLPQYRAPTLAIHAVYPSRQHLSVKVRRMVEYLVKAFNKPGWD</sequence>
<dbReference type="InterPro" id="IPR036390">
    <property type="entry name" value="WH_DNA-bd_sf"/>
</dbReference>
<dbReference type="Pfam" id="PF03466">
    <property type="entry name" value="LysR_substrate"/>
    <property type="match status" value="1"/>
</dbReference>
<evidence type="ECO:0000259" key="5">
    <source>
        <dbReference type="PROSITE" id="PS50931"/>
    </source>
</evidence>
<evidence type="ECO:0000256" key="3">
    <source>
        <dbReference type="ARBA" id="ARBA00023125"/>
    </source>
</evidence>
<dbReference type="PROSITE" id="PS50931">
    <property type="entry name" value="HTH_LYSR"/>
    <property type="match status" value="1"/>
</dbReference>
<dbReference type="InterPro" id="IPR058163">
    <property type="entry name" value="LysR-type_TF_proteobact-type"/>
</dbReference>
<dbReference type="InterPro" id="IPR036388">
    <property type="entry name" value="WH-like_DNA-bd_sf"/>
</dbReference>
<dbReference type="SUPFAM" id="SSF46785">
    <property type="entry name" value="Winged helix' DNA-binding domain"/>
    <property type="match status" value="1"/>
</dbReference>
<dbReference type="Gene3D" id="1.10.10.10">
    <property type="entry name" value="Winged helix-like DNA-binding domain superfamily/Winged helix DNA-binding domain"/>
    <property type="match status" value="1"/>
</dbReference>
<protein>
    <submittedName>
        <fullName evidence="6">LysR family transcriptional regulator</fullName>
    </submittedName>
</protein>
<dbReference type="Pfam" id="PF00126">
    <property type="entry name" value="HTH_1"/>
    <property type="match status" value="1"/>
</dbReference>
<dbReference type="InterPro" id="IPR000847">
    <property type="entry name" value="LysR_HTH_N"/>
</dbReference>
<dbReference type="RefSeq" id="WP_371434539.1">
    <property type="nucleotide sequence ID" value="NZ_JBHSRS010000005.1"/>
</dbReference>
<accession>A0ABW1TRI2</accession>
<reference evidence="7" key="1">
    <citation type="journal article" date="2019" name="Int. J. Syst. Evol. Microbiol.">
        <title>The Global Catalogue of Microorganisms (GCM) 10K type strain sequencing project: providing services to taxonomists for standard genome sequencing and annotation.</title>
        <authorList>
            <consortium name="The Broad Institute Genomics Platform"/>
            <consortium name="The Broad Institute Genome Sequencing Center for Infectious Disease"/>
            <person name="Wu L."/>
            <person name="Ma J."/>
        </authorList>
    </citation>
    <scope>NUCLEOTIDE SEQUENCE [LARGE SCALE GENOMIC DNA]</scope>
    <source>
        <strain evidence="7">CCUG 39402</strain>
    </source>
</reference>
<name>A0ABW1TRI2_9BURK</name>
<dbReference type="PANTHER" id="PTHR30537:SF5">
    <property type="entry name" value="HTH-TYPE TRANSCRIPTIONAL ACTIVATOR TTDR-RELATED"/>
    <property type="match status" value="1"/>
</dbReference>
<dbReference type="PANTHER" id="PTHR30537">
    <property type="entry name" value="HTH-TYPE TRANSCRIPTIONAL REGULATOR"/>
    <property type="match status" value="1"/>
</dbReference>
<dbReference type="SUPFAM" id="SSF53850">
    <property type="entry name" value="Periplasmic binding protein-like II"/>
    <property type="match status" value="1"/>
</dbReference>
<keyword evidence="4" id="KW-0804">Transcription</keyword>
<comment type="similarity">
    <text evidence="1">Belongs to the LysR transcriptional regulatory family.</text>
</comment>
<evidence type="ECO:0000256" key="1">
    <source>
        <dbReference type="ARBA" id="ARBA00009437"/>
    </source>
</evidence>
<dbReference type="CDD" id="cd08422">
    <property type="entry name" value="PBP2_CrgA_like"/>
    <property type="match status" value="1"/>
</dbReference>
<evidence type="ECO:0000313" key="7">
    <source>
        <dbReference type="Proteomes" id="UP001596270"/>
    </source>
</evidence>
<evidence type="ECO:0000313" key="6">
    <source>
        <dbReference type="EMBL" id="MFC6280201.1"/>
    </source>
</evidence>
<gene>
    <name evidence="6" type="ORF">ACFQND_03020</name>
</gene>
<keyword evidence="7" id="KW-1185">Reference proteome</keyword>
<keyword evidence="2" id="KW-0805">Transcription regulation</keyword>
<dbReference type="Proteomes" id="UP001596270">
    <property type="component" value="Unassembled WGS sequence"/>
</dbReference>
<feature type="domain" description="HTH lysR-type" evidence="5">
    <location>
        <begin position="1"/>
        <end position="59"/>
    </location>
</feature>
<comment type="caution">
    <text evidence="6">The sequence shown here is derived from an EMBL/GenBank/DDBJ whole genome shotgun (WGS) entry which is preliminary data.</text>
</comment>
<dbReference type="InterPro" id="IPR005119">
    <property type="entry name" value="LysR_subst-bd"/>
</dbReference>
<evidence type="ECO:0000256" key="2">
    <source>
        <dbReference type="ARBA" id="ARBA00023015"/>
    </source>
</evidence>